<dbReference type="Proteomes" id="UP000249417">
    <property type="component" value="Unassembled WGS sequence"/>
</dbReference>
<reference evidence="2 3" key="1">
    <citation type="submission" date="2017-08" db="EMBL/GenBank/DDBJ databases">
        <title>Infants hospitalized years apart are colonized by the same room-sourced microbial strains.</title>
        <authorList>
            <person name="Brooks B."/>
            <person name="Olm M.R."/>
            <person name="Firek B.A."/>
            <person name="Baker R."/>
            <person name="Thomas B.C."/>
            <person name="Morowitz M.J."/>
            <person name="Banfield J.F."/>
        </authorList>
    </citation>
    <scope>NUCLEOTIDE SEQUENCE [LARGE SCALE GENOMIC DNA]</scope>
    <source>
        <strain evidence="2">S2_005_002_R2_29</strain>
    </source>
</reference>
<proteinExistence type="predicted"/>
<accession>A0A2W5MZI1</accession>
<dbReference type="EMBL" id="QFQB01000030">
    <property type="protein sequence ID" value="PZQ46214.1"/>
    <property type="molecule type" value="Genomic_DNA"/>
</dbReference>
<evidence type="ECO:0000313" key="2">
    <source>
        <dbReference type="EMBL" id="PZQ46214.1"/>
    </source>
</evidence>
<comment type="caution">
    <text evidence="2">The sequence shown here is derived from an EMBL/GenBank/DDBJ whole genome shotgun (WGS) entry which is preliminary data.</text>
</comment>
<evidence type="ECO:0000256" key="1">
    <source>
        <dbReference type="SAM" id="MobiDB-lite"/>
    </source>
</evidence>
<protein>
    <submittedName>
        <fullName evidence="2">Uncharacterized protein</fullName>
    </submittedName>
</protein>
<name>A0A2W5MZI1_9BACT</name>
<feature type="region of interest" description="Disordered" evidence="1">
    <location>
        <begin position="394"/>
        <end position="421"/>
    </location>
</feature>
<organism evidence="2 3">
    <name type="scientific">Micavibrio aeruginosavorus</name>
    <dbReference type="NCBI Taxonomy" id="349221"/>
    <lineage>
        <taxon>Bacteria</taxon>
        <taxon>Pseudomonadati</taxon>
        <taxon>Bdellovibrionota</taxon>
        <taxon>Bdellovibrionia</taxon>
        <taxon>Bdellovibrionales</taxon>
        <taxon>Pseudobdellovibrionaceae</taxon>
        <taxon>Micavibrio</taxon>
    </lineage>
</organism>
<gene>
    <name evidence="2" type="ORF">DI551_05545</name>
</gene>
<dbReference type="AlphaFoldDB" id="A0A2W5MZI1"/>
<sequence>MSKLFPAAARRYIESIFYAGYYPRRASLVQSDIDVVLSLASRRIARLPGENNDASKPFWDYCARQNDYNFNRLEGELIWYIANAIDARRIKVRSRNDEPLEAYLEGNAEKWLKDIERGKDRVKFSAGRDKDYFLTFASSNEITQFKDRQAELVAKLVDDVYAAKSNLEKRNEIAMEYGLEDPERLSRFINKYLQVSRLKEKPILEPKPQREIKPKPTIEHIIIDRPEFLVPCSDISPEKATNVAAGLNSVSGNLCKDIVQVAKAHELEPEQVVDFIFSFPELIQDSVRKPILAIPDYVQESLQKEWVVKMHDISLDVCKRLYDDHGVDIKYGHVVSMIRWVFGPDKMEDINSVIKMKSSAEPKLAQLRLIDPRRINAVNNVQRTVGEIFQAQSEPPRVVERESGGPARWGAAKPDLWKPDL</sequence>
<evidence type="ECO:0000313" key="3">
    <source>
        <dbReference type="Proteomes" id="UP000249417"/>
    </source>
</evidence>